<accession>A0ABR2WRG2</accession>
<dbReference type="CDD" id="cd14270">
    <property type="entry name" value="UBA"/>
    <property type="match status" value="1"/>
</dbReference>
<dbReference type="EMBL" id="JASJQH010000488">
    <property type="protein sequence ID" value="KAK9764128.1"/>
    <property type="molecule type" value="Genomic_DNA"/>
</dbReference>
<feature type="compositionally biased region" description="Polar residues" evidence="1">
    <location>
        <begin position="185"/>
        <end position="200"/>
    </location>
</feature>
<proteinExistence type="predicted"/>
<dbReference type="SMART" id="SM00165">
    <property type="entry name" value="UBA"/>
    <property type="match status" value="1"/>
</dbReference>
<feature type="domain" description="UBA" evidence="2">
    <location>
        <begin position="101"/>
        <end position="144"/>
    </location>
</feature>
<dbReference type="PANTHER" id="PTHR16525">
    <property type="entry name" value="PROTEIN C12ORF4"/>
    <property type="match status" value="1"/>
</dbReference>
<feature type="region of interest" description="Disordered" evidence="1">
    <location>
        <begin position="156"/>
        <end position="200"/>
    </location>
</feature>
<keyword evidence="4" id="KW-1185">Reference proteome</keyword>
<dbReference type="Gene3D" id="1.10.8.10">
    <property type="entry name" value="DNA helicase RuvA subunit, C-terminal domain"/>
    <property type="match status" value="1"/>
</dbReference>
<dbReference type="InterPro" id="IPR015940">
    <property type="entry name" value="UBA"/>
</dbReference>
<dbReference type="Pfam" id="PF10154">
    <property type="entry name" value="Fy-3"/>
    <property type="match status" value="2"/>
</dbReference>
<dbReference type="Proteomes" id="UP001479436">
    <property type="component" value="Unassembled WGS sequence"/>
</dbReference>
<dbReference type="PANTHER" id="PTHR16525:SF0">
    <property type="entry name" value="PROTEIN C12ORF4"/>
    <property type="match status" value="1"/>
</dbReference>
<gene>
    <name evidence="3" type="ORF">K7432_008638</name>
</gene>
<dbReference type="InterPro" id="IPR009060">
    <property type="entry name" value="UBA-like_sf"/>
</dbReference>
<evidence type="ECO:0000256" key="1">
    <source>
        <dbReference type="SAM" id="MobiDB-lite"/>
    </source>
</evidence>
<dbReference type="Pfam" id="PF00627">
    <property type="entry name" value="UBA"/>
    <property type="match status" value="1"/>
</dbReference>
<reference evidence="3 4" key="1">
    <citation type="submission" date="2023-04" db="EMBL/GenBank/DDBJ databases">
        <title>Genome of Basidiobolus ranarum AG-B5.</title>
        <authorList>
            <person name="Stajich J.E."/>
            <person name="Carter-House D."/>
            <person name="Gryganskyi A."/>
        </authorList>
    </citation>
    <scope>NUCLEOTIDE SEQUENCE [LARGE SCALE GENOMIC DNA]</scope>
    <source>
        <strain evidence="3 4">AG-B5</strain>
    </source>
</reference>
<dbReference type="InterPro" id="IPR019311">
    <property type="entry name" value="Fy-3"/>
</dbReference>
<dbReference type="PROSITE" id="PS50030">
    <property type="entry name" value="UBA"/>
    <property type="match status" value="1"/>
</dbReference>
<protein>
    <recommendedName>
        <fullName evidence="2">UBA domain-containing protein</fullName>
    </recommendedName>
</protein>
<sequence length="502" mass="57462">MEVAQATWGSAIEETKTKQREEFINFVKILYNKHQEKLAEYEQHQLTNSLEEGNIDKSIFDSAFLEFSEKHSNPTPELASLMPNVTAQTAESPSSPKIKPPEDPALSKMIAELQEMGFNREQAECALEITNRDAEQAVMLLLENPHAIEVKIHEKRQIQSRKLESNVNRTQGADSPLARKKISGRVNSSDSLSKQAKSWSPMSFLNQRQAQLSSNSNPSVRKLGGWLGRAMENLKMDENETERRQKKEAELVENMTITLGTHVKSKYNVRLQVTDLDALMQTGIEADHITEIHAQTTSSLYSESLSASVLLLELKDWPKYISGKSANQPFFKKCRQTTEFHFDDVETQMKTIQQDFEEPNSPQPGDFFITRHSNLPMIHLVFHLFIGPDQANDINLTQRSPLIMGLRNILKTCQRYDISTVQIPMLLLPENIELGLFSENLVIKRAELILKCMKGFMLENLRFVRPEAQEEIKSYHFMLPKYIQIRQFDTFKSLLGSVFKKS</sequence>
<evidence type="ECO:0000259" key="2">
    <source>
        <dbReference type="PROSITE" id="PS50030"/>
    </source>
</evidence>
<evidence type="ECO:0000313" key="3">
    <source>
        <dbReference type="EMBL" id="KAK9764128.1"/>
    </source>
</evidence>
<name>A0ABR2WRG2_9FUNG</name>
<dbReference type="SUPFAM" id="SSF46934">
    <property type="entry name" value="UBA-like"/>
    <property type="match status" value="1"/>
</dbReference>
<organism evidence="3 4">
    <name type="scientific">Basidiobolus ranarum</name>
    <dbReference type="NCBI Taxonomy" id="34480"/>
    <lineage>
        <taxon>Eukaryota</taxon>
        <taxon>Fungi</taxon>
        <taxon>Fungi incertae sedis</taxon>
        <taxon>Zoopagomycota</taxon>
        <taxon>Entomophthoromycotina</taxon>
        <taxon>Basidiobolomycetes</taxon>
        <taxon>Basidiobolales</taxon>
        <taxon>Basidiobolaceae</taxon>
        <taxon>Basidiobolus</taxon>
    </lineage>
</organism>
<comment type="caution">
    <text evidence="3">The sequence shown here is derived from an EMBL/GenBank/DDBJ whole genome shotgun (WGS) entry which is preliminary data.</text>
</comment>
<evidence type="ECO:0000313" key="4">
    <source>
        <dbReference type="Proteomes" id="UP001479436"/>
    </source>
</evidence>